<dbReference type="Gene3D" id="3.40.50.10420">
    <property type="entry name" value="NagB/RpiA/CoA transferase-like"/>
    <property type="match status" value="1"/>
</dbReference>
<dbReference type="OrthoDB" id="9794157at2"/>
<dbReference type="InterPro" id="IPR003741">
    <property type="entry name" value="LUD_dom"/>
</dbReference>
<protein>
    <submittedName>
        <fullName evidence="2">L-lactate utilization protein LutC, contains LUD domain</fullName>
    </submittedName>
</protein>
<dbReference type="RefSeq" id="WP_055422498.1">
    <property type="nucleotide sequence ID" value="NZ_CYHH01000001.1"/>
</dbReference>
<evidence type="ECO:0000313" key="2">
    <source>
        <dbReference type="EMBL" id="CUB04865.1"/>
    </source>
</evidence>
<organism evidence="2 3">
    <name type="scientific">Tepidiphilus thermophilus</name>
    <dbReference type="NCBI Taxonomy" id="876478"/>
    <lineage>
        <taxon>Bacteria</taxon>
        <taxon>Pseudomonadati</taxon>
        <taxon>Pseudomonadota</taxon>
        <taxon>Hydrogenophilia</taxon>
        <taxon>Hydrogenophilales</taxon>
        <taxon>Hydrogenophilaceae</taxon>
        <taxon>Tepidiphilus</taxon>
    </lineage>
</organism>
<reference evidence="3" key="1">
    <citation type="submission" date="2015-08" db="EMBL/GenBank/DDBJ databases">
        <authorList>
            <person name="Babu N.S."/>
            <person name="Beckwith C.J."/>
            <person name="Beseler K.G."/>
            <person name="Brison A."/>
            <person name="Carone J.V."/>
            <person name="Caskin T.P."/>
            <person name="Diamond M."/>
            <person name="Durham M.E."/>
            <person name="Foxe J.M."/>
            <person name="Go M."/>
            <person name="Henderson B.A."/>
            <person name="Jones I.B."/>
            <person name="McGettigan J.A."/>
            <person name="Micheletti S.J."/>
            <person name="Nasrallah M.E."/>
            <person name="Ortiz D."/>
            <person name="Piller C.R."/>
            <person name="Privatt S.R."/>
            <person name="Schneider S.L."/>
            <person name="Sharp S."/>
            <person name="Smith T.C."/>
            <person name="Stanton J.D."/>
            <person name="Ullery H.E."/>
            <person name="Wilson R.J."/>
            <person name="Serrano M.G."/>
            <person name="Buck G."/>
            <person name="Lee V."/>
            <person name="Wang Y."/>
            <person name="Carvalho R."/>
            <person name="Voegtly L."/>
            <person name="Shi R."/>
            <person name="Duckworth R."/>
            <person name="Johnson A."/>
            <person name="Loviza R."/>
            <person name="Walstead R."/>
            <person name="Shah Z."/>
            <person name="Kiflezghi M."/>
            <person name="Wade K."/>
            <person name="Ball S.L."/>
            <person name="Bradley K.W."/>
            <person name="Asai D.J."/>
            <person name="Bowman C.A."/>
            <person name="Russell D.A."/>
            <person name="Pope W.H."/>
            <person name="Jacobs-Sera D."/>
            <person name="Hendrix R.W."/>
            <person name="Hatfull G.F."/>
        </authorList>
    </citation>
    <scope>NUCLEOTIDE SEQUENCE [LARGE SCALE GENOMIC DNA]</scope>
    <source>
        <strain evidence="3">JCM 19170</strain>
    </source>
</reference>
<dbReference type="InterPro" id="IPR037171">
    <property type="entry name" value="NagB/RpiA_transferase-like"/>
</dbReference>
<dbReference type="EMBL" id="CYHH01000001">
    <property type="protein sequence ID" value="CUB04865.1"/>
    <property type="molecule type" value="Genomic_DNA"/>
</dbReference>
<dbReference type="InterPro" id="IPR024185">
    <property type="entry name" value="FTHF_cligase-like_sf"/>
</dbReference>
<dbReference type="PANTHER" id="PTHR43682">
    <property type="entry name" value="LACTATE UTILIZATION PROTEIN C"/>
    <property type="match status" value="1"/>
</dbReference>
<dbReference type="AlphaFoldDB" id="A0A0K6IP19"/>
<keyword evidence="3" id="KW-1185">Reference proteome</keyword>
<name>A0A0K6IP19_9PROT</name>
<proteinExistence type="predicted"/>
<sequence>MSESAPLDPALAARRRDTVLGAIRRNLGRDAAPPAPEFPMPPAHPRLAVPEEDLVERWRKRWEARGGTSALVPTKAAAVEHLVAWCREHGLPAPTHAARPLLELPWPADWHLDPGPAGIDTQSAVSLAFAGIAEVGTLAFLSGPESPVTHLFVPDNHFILLDAATIVRHFEDLWQRLRHHLAPAGGDWRERLPRTINFVAGPSRTGDVEQTIQLGAHGPRRVHVVIFQENR</sequence>
<evidence type="ECO:0000313" key="3">
    <source>
        <dbReference type="Proteomes" id="UP000182108"/>
    </source>
</evidence>
<evidence type="ECO:0000259" key="1">
    <source>
        <dbReference type="Pfam" id="PF02589"/>
    </source>
</evidence>
<accession>A0A0K6IP19</accession>
<dbReference type="SUPFAM" id="SSF100950">
    <property type="entry name" value="NagB/RpiA/CoA transferase-like"/>
    <property type="match status" value="1"/>
</dbReference>
<gene>
    <name evidence="2" type="ORF">Ga0061068_101105</name>
</gene>
<dbReference type="PANTHER" id="PTHR43682:SF1">
    <property type="entry name" value="LACTATE UTILIZATION PROTEIN C"/>
    <property type="match status" value="1"/>
</dbReference>
<feature type="domain" description="LUD" evidence="1">
    <location>
        <begin position="126"/>
        <end position="226"/>
    </location>
</feature>
<dbReference type="Proteomes" id="UP000182108">
    <property type="component" value="Unassembled WGS sequence"/>
</dbReference>
<dbReference type="Pfam" id="PF02589">
    <property type="entry name" value="LUD_dom"/>
    <property type="match status" value="1"/>
</dbReference>